<accession>A0A8J4A4V8</accession>
<dbReference type="Pfam" id="PF06718">
    <property type="entry name" value="DUF1203"/>
    <property type="match status" value="1"/>
</dbReference>
<comment type="caution">
    <text evidence="1">The sequence shown here is derived from an EMBL/GenBank/DDBJ whole genome shotgun (WGS) entry which is preliminary data.</text>
</comment>
<dbReference type="PIRSF" id="PIRSF034110">
    <property type="entry name" value="DUF1203"/>
    <property type="match status" value="1"/>
</dbReference>
<evidence type="ECO:0000313" key="1">
    <source>
        <dbReference type="EMBL" id="GIJ73415.1"/>
    </source>
</evidence>
<dbReference type="InterPro" id="IPR009593">
    <property type="entry name" value="DUF1203"/>
</dbReference>
<evidence type="ECO:0008006" key="3">
    <source>
        <dbReference type="Google" id="ProtNLM"/>
    </source>
</evidence>
<dbReference type="EMBL" id="BOPH01000114">
    <property type="protein sequence ID" value="GIJ73415.1"/>
    <property type="molecule type" value="Genomic_DNA"/>
</dbReference>
<gene>
    <name evidence="1" type="ORF">Voc01_083320</name>
</gene>
<organism evidence="1 2">
    <name type="scientific">Virgisporangium ochraceum</name>
    <dbReference type="NCBI Taxonomy" id="65505"/>
    <lineage>
        <taxon>Bacteria</taxon>
        <taxon>Bacillati</taxon>
        <taxon>Actinomycetota</taxon>
        <taxon>Actinomycetes</taxon>
        <taxon>Micromonosporales</taxon>
        <taxon>Micromonosporaceae</taxon>
        <taxon>Virgisporangium</taxon>
    </lineage>
</organism>
<evidence type="ECO:0000313" key="2">
    <source>
        <dbReference type="Proteomes" id="UP000635606"/>
    </source>
</evidence>
<protein>
    <recommendedName>
        <fullName evidence="3">DUF1203 domain-containing protein</fullName>
    </recommendedName>
</protein>
<dbReference type="Proteomes" id="UP000635606">
    <property type="component" value="Unassembled WGS sequence"/>
</dbReference>
<name>A0A8J4A4V8_9ACTN</name>
<keyword evidence="2" id="KW-1185">Reference proteome</keyword>
<proteinExistence type="predicted"/>
<reference evidence="1" key="1">
    <citation type="submission" date="2021-01" db="EMBL/GenBank/DDBJ databases">
        <title>Whole genome shotgun sequence of Virgisporangium ochraceum NBRC 16418.</title>
        <authorList>
            <person name="Komaki H."/>
            <person name="Tamura T."/>
        </authorList>
    </citation>
    <scope>NUCLEOTIDE SEQUENCE</scope>
    <source>
        <strain evidence="1">NBRC 16418</strain>
    </source>
</reference>
<dbReference type="AlphaFoldDB" id="A0A8J4A4V8"/>
<sequence length="159" mass="17126">MSDVRFLPIDPDRLAAMRSAGGDEFGNPWTPFDAEGREPLRCCLRGSGAGERIALITYSPWTAPSPWMEAGPVFVHADACAGYATTGRYPPAFLDGRRMINPFDHHGVRAYDHITFVGPGEDHEAAVRAVLAQPSVAFAHVRSASAGCLMFEARPVGSP</sequence>
<dbReference type="RefSeq" id="WP_203933239.1">
    <property type="nucleotide sequence ID" value="NZ_BOPH01000114.1"/>
</dbReference>